<protein>
    <submittedName>
        <fullName evidence="2">Uncharacterized protein</fullName>
    </submittedName>
</protein>
<evidence type="ECO:0000313" key="3">
    <source>
        <dbReference type="Proteomes" id="UP001054837"/>
    </source>
</evidence>
<gene>
    <name evidence="2" type="ORF">CDAR_426861</name>
</gene>
<reference evidence="2 3" key="1">
    <citation type="submission" date="2021-06" db="EMBL/GenBank/DDBJ databases">
        <title>Caerostris darwini draft genome.</title>
        <authorList>
            <person name="Kono N."/>
            <person name="Arakawa K."/>
        </authorList>
    </citation>
    <scope>NUCLEOTIDE SEQUENCE [LARGE SCALE GENOMIC DNA]</scope>
</reference>
<sequence>MGLSAPHIIAKSHHRYVQYFRIAEAKSLTNGNALQRLPRDSASGTDCHASRHGGDGKGPCHSRFYKRSMRSVIRALSLKSKEQWYEAENLGHIPERLQRHSRRLLGRVFTTSFVFLQPRLFMSVWGKIGLNHEDLNLTSGG</sequence>
<dbReference type="Proteomes" id="UP001054837">
    <property type="component" value="Unassembled WGS sequence"/>
</dbReference>
<organism evidence="2 3">
    <name type="scientific">Caerostris darwini</name>
    <dbReference type="NCBI Taxonomy" id="1538125"/>
    <lineage>
        <taxon>Eukaryota</taxon>
        <taxon>Metazoa</taxon>
        <taxon>Ecdysozoa</taxon>
        <taxon>Arthropoda</taxon>
        <taxon>Chelicerata</taxon>
        <taxon>Arachnida</taxon>
        <taxon>Araneae</taxon>
        <taxon>Araneomorphae</taxon>
        <taxon>Entelegynae</taxon>
        <taxon>Araneoidea</taxon>
        <taxon>Araneidae</taxon>
        <taxon>Caerostris</taxon>
    </lineage>
</organism>
<keyword evidence="3" id="KW-1185">Reference proteome</keyword>
<proteinExistence type="predicted"/>
<feature type="region of interest" description="Disordered" evidence="1">
    <location>
        <begin position="33"/>
        <end position="54"/>
    </location>
</feature>
<accession>A0AAV4R518</accession>
<name>A0AAV4R518_9ARAC</name>
<evidence type="ECO:0000256" key="1">
    <source>
        <dbReference type="SAM" id="MobiDB-lite"/>
    </source>
</evidence>
<dbReference type="EMBL" id="BPLQ01005719">
    <property type="protein sequence ID" value="GIY16714.1"/>
    <property type="molecule type" value="Genomic_DNA"/>
</dbReference>
<comment type="caution">
    <text evidence="2">The sequence shown here is derived from an EMBL/GenBank/DDBJ whole genome shotgun (WGS) entry which is preliminary data.</text>
</comment>
<evidence type="ECO:0000313" key="2">
    <source>
        <dbReference type="EMBL" id="GIY16714.1"/>
    </source>
</evidence>
<dbReference type="AlphaFoldDB" id="A0AAV4R518"/>